<evidence type="ECO:0000256" key="1">
    <source>
        <dbReference type="ARBA" id="ARBA00004141"/>
    </source>
</evidence>
<dbReference type="PANTHER" id="PTHR23502">
    <property type="entry name" value="MAJOR FACILITATOR SUPERFAMILY"/>
    <property type="match status" value="1"/>
</dbReference>
<dbReference type="PANTHER" id="PTHR23502:SF51">
    <property type="entry name" value="QUINIDINE RESISTANCE PROTEIN 1-RELATED"/>
    <property type="match status" value="1"/>
</dbReference>
<feature type="transmembrane region" description="Helical" evidence="9">
    <location>
        <begin position="106"/>
        <end position="124"/>
    </location>
</feature>
<gene>
    <name evidence="11" type="ORF">DM02DRAFT_729874</name>
</gene>
<proteinExistence type="predicted"/>
<feature type="transmembrane region" description="Helical" evidence="9">
    <location>
        <begin position="355"/>
        <end position="376"/>
    </location>
</feature>
<dbReference type="PROSITE" id="PS50850">
    <property type="entry name" value="MFS"/>
    <property type="match status" value="1"/>
</dbReference>
<dbReference type="InterPro" id="IPR011701">
    <property type="entry name" value="MFS"/>
</dbReference>
<evidence type="ECO:0000256" key="5">
    <source>
        <dbReference type="ARBA" id="ARBA00023136"/>
    </source>
</evidence>
<feature type="transmembrane region" description="Helical" evidence="9">
    <location>
        <begin position="130"/>
        <end position="155"/>
    </location>
</feature>
<evidence type="ECO:0000259" key="10">
    <source>
        <dbReference type="PROSITE" id="PS50850"/>
    </source>
</evidence>
<evidence type="ECO:0000256" key="9">
    <source>
        <dbReference type="SAM" id="Phobius"/>
    </source>
</evidence>
<feature type="transmembrane region" description="Helical" evidence="9">
    <location>
        <begin position="39"/>
        <end position="60"/>
    </location>
</feature>
<sequence length="486" mass="52910">MEKGSSSKDKPGRGNLDEPISEGEISEPPYSVYTRKEKWVIVALVALAGFYSPLPANIYFPAIPQLSSAFNVTIEAMNQSVTVYLIFQGISPMLWGPLSDRYGRRLVFLACLSILVASSIGLALCPTDSFWLLLFLRCFQSGGSASTIALGAGVIGDIATTKERGGYFGMFNLGPMLAPCIAPAAGGAIAQAMGWRAIFWLVVIMVTVCLVFIALFLPETLRAISGNGSIPVSRHLRPIIPVVGRKYASATSSTDDAPPRKKQSINPFVLFTYPDVLVLLSFTGIVYAVYYTVTATISSTFKEIYPHLSETVLGLCYLPAGAGMIVGSSLTGKMLDWQYAQCKAKKGDLFTIEYARLRIMPVYLIIFVAGVLGWGWSLQARAHLAVPLILAVVLGWTSMGILNTTMTLNIDILQSRSSGATACTNLVRCSLAAILVSCIDRMTTALTIGWTYTFWAAICALLLPLMYLEIKMGPQWRRRREEREGV</sequence>
<protein>
    <submittedName>
        <fullName evidence="11">MFS general substrate transporter</fullName>
    </submittedName>
</protein>
<reference evidence="11 12" key="1">
    <citation type="journal article" date="2018" name="Sci. Rep.">
        <title>Comparative genomics provides insights into the lifestyle and reveals functional heterogeneity of dark septate endophytic fungi.</title>
        <authorList>
            <person name="Knapp D.G."/>
            <person name="Nemeth J.B."/>
            <person name="Barry K."/>
            <person name="Hainaut M."/>
            <person name="Henrissat B."/>
            <person name="Johnson J."/>
            <person name="Kuo A."/>
            <person name="Lim J.H.P."/>
            <person name="Lipzen A."/>
            <person name="Nolan M."/>
            <person name="Ohm R.A."/>
            <person name="Tamas L."/>
            <person name="Grigoriev I.V."/>
            <person name="Spatafora J.W."/>
            <person name="Nagy L.G."/>
            <person name="Kovacs G.M."/>
        </authorList>
    </citation>
    <scope>NUCLEOTIDE SEQUENCE [LARGE SCALE GENOMIC DNA]</scope>
    <source>
        <strain evidence="11 12">DSE2036</strain>
    </source>
</reference>
<accession>A0A2V1DLE0</accession>
<feature type="transmembrane region" description="Helical" evidence="9">
    <location>
        <begin position="167"/>
        <end position="191"/>
    </location>
</feature>
<evidence type="ECO:0000256" key="6">
    <source>
        <dbReference type="ARBA" id="ARBA00023180"/>
    </source>
</evidence>
<dbReference type="Pfam" id="PF07690">
    <property type="entry name" value="MFS_1"/>
    <property type="match status" value="1"/>
</dbReference>
<feature type="transmembrane region" description="Helical" evidence="9">
    <location>
        <begin position="197"/>
        <end position="217"/>
    </location>
</feature>
<keyword evidence="3 9" id="KW-0812">Transmembrane</keyword>
<evidence type="ECO:0000313" key="12">
    <source>
        <dbReference type="Proteomes" id="UP000244855"/>
    </source>
</evidence>
<feature type="transmembrane region" description="Helical" evidence="9">
    <location>
        <begin position="452"/>
        <end position="470"/>
    </location>
</feature>
<feature type="region of interest" description="Disordered" evidence="8">
    <location>
        <begin position="1"/>
        <end position="23"/>
    </location>
</feature>
<keyword evidence="6" id="KW-0325">Glycoprotein</keyword>
<dbReference type="InterPro" id="IPR020846">
    <property type="entry name" value="MFS_dom"/>
</dbReference>
<dbReference type="OrthoDB" id="2441642at2759"/>
<comment type="function">
    <text evidence="7">MFS-type transporter; part of the gene cluster that mediates the biosynthesis of squalestatin S1 (SQS1, also known as zaragozic acid A), a heavily oxidized fungal polyketide that offers potent cholesterol lowering activity by targeting squalene synthase (SS).</text>
</comment>
<comment type="subcellular location">
    <subcellularLocation>
        <location evidence="1">Membrane</location>
        <topology evidence="1">Multi-pass membrane protein</topology>
    </subcellularLocation>
</comment>
<evidence type="ECO:0000256" key="2">
    <source>
        <dbReference type="ARBA" id="ARBA00022448"/>
    </source>
</evidence>
<dbReference type="FunFam" id="1.20.1720.10:FF:000009">
    <property type="entry name" value="MFS multidrug transporter"/>
    <property type="match status" value="1"/>
</dbReference>
<dbReference type="FunFam" id="1.20.1250.20:FF:000172">
    <property type="entry name" value="MFS multidrug resistance transporter"/>
    <property type="match status" value="1"/>
</dbReference>
<dbReference type="GO" id="GO:0005886">
    <property type="term" value="C:plasma membrane"/>
    <property type="evidence" value="ECO:0007669"/>
    <property type="project" value="UniProtKB-ARBA"/>
</dbReference>
<evidence type="ECO:0000313" key="11">
    <source>
        <dbReference type="EMBL" id="PVH98443.1"/>
    </source>
</evidence>
<name>A0A2V1DLE0_9PLEO</name>
<dbReference type="AlphaFoldDB" id="A0A2V1DLE0"/>
<dbReference type="GO" id="GO:0140115">
    <property type="term" value="P:export across plasma membrane"/>
    <property type="evidence" value="ECO:0007669"/>
    <property type="project" value="UniProtKB-ARBA"/>
</dbReference>
<dbReference type="Proteomes" id="UP000244855">
    <property type="component" value="Unassembled WGS sequence"/>
</dbReference>
<keyword evidence="4 9" id="KW-1133">Transmembrane helix</keyword>
<dbReference type="GO" id="GO:0015137">
    <property type="term" value="F:citrate transmembrane transporter activity"/>
    <property type="evidence" value="ECO:0007669"/>
    <property type="project" value="UniProtKB-ARBA"/>
</dbReference>
<dbReference type="STRING" id="97972.A0A2V1DLE0"/>
<dbReference type="InterPro" id="IPR036259">
    <property type="entry name" value="MFS_trans_sf"/>
</dbReference>
<feature type="transmembrane region" description="Helical" evidence="9">
    <location>
        <begin position="268"/>
        <end position="292"/>
    </location>
</feature>
<evidence type="ECO:0000256" key="8">
    <source>
        <dbReference type="SAM" id="MobiDB-lite"/>
    </source>
</evidence>
<evidence type="ECO:0000256" key="4">
    <source>
        <dbReference type="ARBA" id="ARBA00022989"/>
    </source>
</evidence>
<keyword evidence="2" id="KW-0813">Transport</keyword>
<feature type="transmembrane region" description="Helical" evidence="9">
    <location>
        <begin position="382"/>
        <end position="405"/>
    </location>
</feature>
<keyword evidence="5 9" id="KW-0472">Membrane</keyword>
<feature type="transmembrane region" description="Helical" evidence="9">
    <location>
        <begin position="312"/>
        <end position="335"/>
    </location>
</feature>
<dbReference type="EMBL" id="KZ805413">
    <property type="protein sequence ID" value="PVH98443.1"/>
    <property type="molecule type" value="Genomic_DNA"/>
</dbReference>
<dbReference type="Gene3D" id="1.20.1720.10">
    <property type="entry name" value="Multidrug resistance protein D"/>
    <property type="match status" value="1"/>
</dbReference>
<keyword evidence="12" id="KW-1185">Reference proteome</keyword>
<feature type="transmembrane region" description="Helical" evidence="9">
    <location>
        <begin position="80"/>
        <end position="99"/>
    </location>
</feature>
<evidence type="ECO:0000256" key="3">
    <source>
        <dbReference type="ARBA" id="ARBA00022692"/>
    </source>
</evidence>
<feature type="domain" description="Major facilitator superfamily (MFS) profile" evidence="10">
    <location>
        <begin position="41"/>
        <end position="471"/>
    </location>
</feature>
<dbReference type="SUPFAM" id="SSF103473">
    <property type="entry name" value="MFS general substrate transporter"/>
    <property type="match status" value="1"/>
</dbReference>
<evidence type="ECO:0000256" key="7">
    <source>
        <dbReference type="ARBA" id="ARBA00056296"/>
    </source>
</evidence>
<organism evidence="11 12">
    <name type="scientific">Periconia macrospinosa</name>
    <dbReference type="NCBI Taxonomy" id="97972"/>
    <lineage>
        <taxon>Eukaryota</taxon>
        <taxon>Fungi</taxon>
        <taxon>Dikarya</taxon>
        <taxon>Ascomycota</taxon>
        <taxon>Pezizomycotina</taxon>
        <taxon>Dothideomycetes</taxon>
        <taxon>Pleosporomycetidae</taxon>
        <taxon>Pleosporales</taxon>
        <taxon>Massarineae</taxon>
        <taxon>Periconiaceae</taxon>
        <taxon>Periconia</taxon>
    </lineage>
</organism>
<feature type="compositionally biased region" description="Basic and acidic residues" evidence="8">
    <location>
        <begin position="1"/>
        <end position="16"/>
    </location>
</feature>